<keyword evidence="4" id="KW-0378">Hydrolase</keyword>
<keyword evidence="11" id="KW-1185">Reference proteome</keyword>
<feature type="non-terminal residue" evidence="10">
    <location>
        <position position="100"/>
    </location>
</feature>
<reference evidence="11" key="1">
    <citation type="submission" date="2021-01" db="EMBL/GenBank/DDBJ databases">
        <title>Caligus Genome Assembly.</title>
        <authorList>
            <person name="Gallardo-Escarate C."/>
        </authorList>
    </citation>
    <scope>NUCLEOTIDE SEQUENCE [LARGE SCALE GENOMIC DNA]</scope>
</reference>
<evidence type="ECO:0000256" key="8">
    <source>
        <dbReference type="SAM" id="MobiDB-lite"/>
    </source>
</evidence>
<dbReference type="InterPro" id="IPR000834">
    <property type="entry name" value="Peptidase_M14"/>
</dbReference>
<keyword evidence="10" id="KW-0121">Carboxypeptidase</keyword>
<keyword evidence="3" id="KW-0645">Protease</keyword>
<feature type="compositionally biased region" description="Basic residues" evidence="8">
    <location>
        <begin position="79"/>
        <end position="89"/>
    </location>
</feature>
<dbReference type="AlphaFoldDB" id="A0A7T8GL61"/>
<dbReference type="PROSITE" id="PS52035">
    <property type="entry name" value="PEPTIDASE_M14"/>
    <property type="match status" value="1"/>
</dbReference>
<feature type="domain" description="Peptidase M14" evidence="9">
    <location>
        <begin position="1"/>
        <end position="72"/>
    </location>
</feature>
<dbReference type="SUPFAM" id="SSF53187">
    <property type="entry name" value="Zn-dependent exopeptidases"/>
    <property type="match status" value="1"/>
</dbReference>
<dbReference type="GO" id="GO:0006508">
    <property type="term" value="P:proteolysis"/>
    <property type="evidence" value="ECO:0007669"/>
    <property type="project" value="UniProtKB-KW"/>
</dbReference>
<dbReference type="EMBL" id="CP045910">
    <property type="protein sequence ID" value="QQP31630.1"/>
    <property type="molecule type" value="Genomic_DNA"/>
</dbReference>
<accession>A0A7T8GL61</accession>
<name>A0A7T8GL61_CALRO</name>
<comment type="similarity">
    <text evidence="2 7">Belongs to the peptidase M14 family.</text>
</comment>
<evidence type="ECO:0000256" key="3">
    <source>
        <dbReference type="ARBA" id="ARBA00022670"/>
    </source>
</evidence>
<dbReference type="GO" id="GO:0008270">
    <property type="term" value="F:zinc ion binding"/>
    <property type="evidence" value="ECO:0007669"/>
    <property type="project" value="InterPro"/>
</dbReference>
<dbReference type="PANTHER" id="PTHR11705:SF143">
    <property type="entry name" value="SLL0236 PROTEIN"/>
    <property type="match status" value="1"/>
</dbReference>
<evidence type="ECO:0000256" key="4">
    <source>
        <dbReference type="ARBA" id="ARBA00022801"/>
    </source>
</evidence>
<organism evidence="10 11">
    <name type="scientific">Caligus rogercresseyi</name>
    <name type="common">Sea louse</name>
    <dbReference type="NCBI Taxonomy" id="217165"/>
    <lineage>
        <taxon>Eukaryota</taxon>
        <taxon>Metazoa</taxon>
        <taxon>Ecdysozoa</taxon>
        <taxon>Arthropoda</taxon>
        <taxon>Crustacea</taxon>
        <taxon>Multicrustacea</taxon>
        <taxon>Hexanauplia</taxon>
        <taxon>Copepoda</taxon>
        <taxon>Siphonostomatoida</taxon>
        <taxon>Caligidae</taxon>
        <taxon>Caligus</taxon>
    </lineage>
</organism>
<keyword evidence="5" id="KW-0862">Zinc</keyword>
<evidence type="ECO:0000256" key="6">
    <source>
        <dbReference type="ARBA" id="ARBA00023049"/>
    </source>
</evidence>
<evidence type="ECO:0000256" key="5">
    <source>
        <dbReference type="ARBA" id="ARBA00022833"/>
    </source>
</evidence>
<dbReference type="Pfam" id="PF00246">
    <property type="entry name" value="Peptidase_M14"/>
    <property type="match status" value="1"/>
</dbReference>
<dbReference type="Gene3D" id="3.40.630.10">
    <property type="entry name" value="Zn peptidases"/>
    <property type="match status" value="1"/>
</dbReference>
<sequence length="100" mass="11409">VHNSNFKAIHSANLYPASGASDDWYIGALGSRFAYTFELRQGGRYGFDLPLDEIIPSGEELWAAFKTFLKRISEIKRRTRERRPPKTKAFHPLPSINISL</sequence>
<feature type="region of interest" description="Disordered" evidence="8">
    <location>
        <begin position="79"/>
        <end position="100"/>
    </location>
</feature>
<feature type="active site" description="Proton donor/acceptor" evidence="7">
    <location>
        <position position="38"/>
    </location>
</feature>
<gene>
    <name evidence="10" type="ORF">FKW44_025291</name>
</gene>
<dbReference type="GO" id="GO:0004181">
    <property type="term" value="F:metallocarboxypeptidase activity"/>
    <property type="evidence" value="ECO:0007669"/>
    <property type="project" value="InterPro"/>
</dbReference>
<dbReference type="Proteomes" id="UP000595437">
    <property type="component" value="Chromosome 21"/>
</dbReference>
<proteinExistence type="inferred from homology"/>
<evidence type="ECO:0000259" key="9">
    <source>
        <dbReference type="PROSITE" id="PS52035"/>
    </source>
</evidence>
<keyword evidence="6" id="KW-0482">Metalloprotease</keyword>
<dbReference type="GO" id="GO:0005615">
    <property type="term" value="C:extracellular space"/>
    <property type="evidence" value="ECO:0007669"/>
    <property type="project" value="TreeGrafter"/>
</dbReference>
<evidence type="ECO:0000256" key="1">
    <source>
        <dbReference type="ARBA" id="ARBA00001947"/>
    </source>
</evidence>
<evidence type="ECO:0000256" key="2">
    <source>
        <dbReference type="ARBA" id="ARBA00005988"/>
    </source>
</evidence>
<evidence type="ECO:0000256" key="7">
    <source>
        <dbReference type="PROSITE-ProRule" id="PRU01379"/>
    </source>
</evidence>
<dbReference type="OrthoDB" id="6377660at2759"/>
<evidence type="ECO:0000313" key="11">
    <source>
        <dbReference type="Proteomes" id="UP000595437"/>
    </source>
</evidence>
<protein>
    <submittedName>
        <fullName evidence="10">Zinc carboxypeptidase A 1like</fullName>
    </submittedName>
</protein>
<comment type="cofactor">
    <cofactor evidence="1">
        <name>Zn(2+)</name>
        <dbReference type="ChEBI" id="CHEBI:29105"/>
    </cofactor>
</comment>
<dbReference type="PANTHER" id="PTHR11705">
    <property type="entry name" value="PROTEASE FAMILY M14 CARBOXYPEPTIDASE A,B"/>
    <property type="match status" value="1"/>
</dbReference>
<evidence type="ECO:0000313" key="10">
    <source>
        <dbReference type="EMBL" id="QQP31630.1"/>
    </source>
</evidence>